<dbReference type="InterPro" id="IPR046947">
    <property type="entry name" value="LytR-like"/>
</dbReference>
<dbReference type="Gene3D" id="3.40.50.2300">
    <property type="match status" value="1"/>
</dbReference>
<dbReference type="AlphaFoldDB" id="A0A554VF23"/>
<evidence type="ECO:0000313" key="4">
    <source>
        <dbReference type="EMBL" id="TSE05712.1"/>
    </source>
</evidence>
<dbReference type="RefSeq" id="WP_143917942.1">
    <property type="nucleotide sequence ID" value="NZ_CANLVC010000006.1"/>
</dbReference>
<evidence type="ECO:0000259" key="2">
    <source>
        <dbReference type="PROSITE" id="PS50110"/>
    </source>
</evidence>
<dbReference type="SUPFAM" id="SSF52172">
    <property type="entry name" value="CheY-like"/>
    <property type="match status" value="1"/>
</dbReference>
<dbReference type="PROSITE" id="PS50110">
    <property type="entry name" value="RESPONSE_REGULATORY"/>
    <property type="match status" value="1"/>
</dbReference>
<dbReference type="PROSITE" id="PS50930">
    <property type="entry name" value="HTH_LYTTR"/>
    <property type="match status" value="1"/>
</dbReference>
<evidence type="ECO:0000313" key="5">
    <source>
        <dbReference type="Proteomes" id="UP000318833"/>
    </source>
</evidence>
<dbReference type="Proteomes" id="UP000318833">
    <property type="component" value="Unassembled WGS sequence"/>
</dbReference>
<dbReference type="PANTHER" id="PTHR37299:SF1">
    <property type="entry name" value="STAGE 0 SPORULATION PROTEIN A HOMOLOG"/>
    <property type="match status" value="1"/>
</dbReference>
<dbReference type="SMART" id="SM00850">
    <property type="entry name" value="LytTR"/>
    <property type="match status" value="1"/>
</dbReference>
<dbReference type="EMBL" id="VLNR01000056">
    <property type="protein sequence ID" value="TSE05712.1"/>
    <property type="molecule type" value="Genomic_DNA"/>
</dbReference>
<dbReference type="SMART" id="SM00448">
    <property type="entry name" value="REC"/>
    <property type="match status" value="1"/>
</dbReference>
<organism evidence="4 5">
    <name type="scientific">Aquimarina algiphila</name>
    <dbReference type="NCBI Taxonomy" id="2047982"/>
    <lineage>
        <taxon>Bacteria</taxon>
        <taxon>Pseudomonadati</taxon>
        <taxon>Bacteroidota</taxon>
        <taxon>Flavobacteriia</taxon>
        <taxon>Flavobacteriales</taxon>
        <taxon>Flavobacteriaceae</taxon>
        <taxon>Aquimarina</taxon>
    </lineage>
</organism>
<keyword evidence="1" id="KW-0597">Phosphoprotein</keyword>
<name>A0A554VF23_9FLAO</name>
<feature type="modified residue" description="4-aspartylphosphate" evidence="1">
    <location>
        <position position="53"/>
    </location>
</feature>
<feature type="domain" description="HTH LytTR-type" evidence="3">
    <location>
        <begin position="127"/>
        <end position="197"/>
    </location>
</feature>
<dbReference type="InterPro" id="IPR007492">
    <property type="entry name" value="LytTR_DNA-bd_dom"/>
</dbReference>
<dbReference type="InterPro" id="IPR001789">
    <property type="entry name" value="Sig_transdc_resp-reg_receiver"/>
</dbReference>
<dbReference type="InterPro" id="IPR011006">
    <property type="entry name" value="CheY-like_superfamily"/>
</dbReference>
<keyword evidence="5" id="KW-1185">Reference proteome</keyword>
<dbReference type="GO" id="GO:0003677">
    <property type="term" value="F:DNA binding"/>
    <property type="evidence" value="ECO:0007669"/>
    <property type="project" value="InterPro"/>
</dbReference>
<sequence>MIHCLIIEDEHGAQEVLQNYIEKTPFVNCLGVYESGLDVPLQELDETDFLFLDIQLPELNGLSFLRTLSNPPKVIITTAYPDYAVEAFEEAVVDYLVKPFSYERFFKAVNRLQDIKALDNNENTKQLFIYADKAIYKVNIDDILFLKAEVDYVKVVTKDKSILILDSLRNWEEKLYNSNFVRIHRSYIINLDKIEKVLGNQVFIQDTVMPIGKTYKNDFLKRISY</sequence>
<reference evidence="4 5" key="1">
    <citation type="submission" date="2019-07" db="EMBL/GenBank/DDBJ databases">
        <title>The draft genome sequence of Aquimarina algiphila M91.</title>
        <authorList>
            <person name="Meng X."/>
        </authorList>
    </citation>
    <scope>NUCLEOTIDE SEQUENCE [LARGE SCALE GENOMIC DNA]</scope>
    <source>
        <strain evidence="4 5">M91</strain>
    </source>
</reference>
<evidence type="ECO:0000256" key="1">
    <source>
        <dbReference type="PROSITE-ProRule" id="PRU00169"/>
    </source>
</evidence>
<dbReference type="OrthoDB" id="2168082at2"/>
<dbReference type="Gene3D" id="2.40.50.1020">
    <property type="entry name" value="LytTr DNA-binding domain"/>
    <property type="match status" value="1"/>
</dbReference>
<evidence type="ECO:0000259" key="3">
    <source>
        <dbReference type="PROSITE" id="PS50930"/>
    </source>
</evidence>
<feature type="domain" description="Response regulatory" evidence="2">
    <location>
        <begin position="3"/>
        <end position="113"/>
    </location>
</feature>
<accession>A0A554VF23</accession>
<dbReference type="PANTHER" id="PTHR37299">
    <property type="entry name" value="TRANSCRIPTIONAL REGULATOR-RELATED"/>
    <property type="match status" value="1"/>
</dbReference>
<proteinExistence type="predicted"/>
<gene>
    <name evidence="4" type="ORF">FOF46_22050</name>
</gene>
<dbReference type="GO" id="GO:0000156">
    <property type="term" value="F:phosphorelay response regulator activity"/>
    <property type="evidence" value="ECO:0007669"/>
    <property type="project" value="InterPro"/>
</dbReference>
<protein>
    <submittedName>
        <fullName evidence="4">Response regulator transcription factor</fullName>
    </submittedName>
</protein>
<dbReference type="Pfam" id="PF04397">
    <property type="entry name" value="LytTR"/>
    <property type="match status" value="1"/>
</dbReference>
<comment type="caution">
    <text evidence="4">The sequence shown here is derived from an EMBL/GenBank/DDBJ whole genome shotgun (WGS) entry which is preliminary data.</text>
</comment>
<dbReference type="Pfam" id="PF00072">
    <property type="entry name" value="Response_reg"/>
    <property type="match status" value="1"/>
</dbReference>